<sequence>MAVAETIGPGLVREQSDDTVLRLAFGAGLFSEWTHSATSQRPPLAGPTRRM</sequence>
<dbReference type="Proteomes" id="UP000198736">
    <property type="component" value="Unassembled WGS sequence"/>
</dbReference>
<dbReference type="InterPro" id="IPR019774">
    <property type="entry name" value="Aromatic-AA_hydroxylase_C"/>
</dbReference>
<gene>
    <name evidence="2" type="ORF">COMA2_30074</name>
</gene>
<dbReference type="AlphaFoldDB" id="A0A0S4LKQ0"/>
<protein>
    <recommendedName>
        <fullName evidence="1">Biopterin-dependent aromatic amino acid hydroxylase family profile domain-containing protein</fullName>
    </recommendedName>
</protein>
<accession>A0A0S4LKQ0</accession>
<evidence type="ECO:0000313" key="3">
    <source>
        <dbReference type="Proteomes" id="UP000198736"/>
    </source>
</evidence>
<organism evidence="2 3">
    <name type="scientific">Candidatus Nitrospira nitrificans</name>
    <dbReference type="NCBI Taxonomy" id="1742973"/>
    <lineage>
        <taxon>Bacteria</taxon>
        <taxon>Pseudomonadati</taxon>
        <taxon>Nitrospirota</taxon>
        <taxon>Nitrospiria</taxon>
        <taxon>Nitrospirales</taxon>
        <taxon>Nitrospiraceae</taxon>
        <taxon>Nitrospira</taxon>
    </lineage>
</organism>
<reference evidence="3" key="1">
    <citation type="submission" date="2015-10" db="EMBL/GenBank/DDBJ databases">
        <authorList>
            <person name="Luecker S."/>
            <person name="Luecker S."/>
        </authorList>
    </citation>
    <scope>NUCLEOTIDE SEQUENCE [LARGE SCALE GENOMIC DNA]</scope>
</reference>
<evidence type="ECO:0000259" key="1">
    <source>
        <dbReference type="PROSITE" id="PS51410"/>
    </source>
</evidence>
<feature type="domain" description="Biopterin-dependent aromatic amino acid hydroxylase family profile" evidence="1">
    <location>
        <begin position="1"/>
        <end position="51"/>
    </location>
</feature>
<keyword evidence="3" id="KW-1185">Reference proteome</keyword>
<dbReference type="EMBL" id="CZPZ01000023">
    <property type="protein sequence ID" value="CUS37096.1"/>
    <property type="molecule type" value="Genomic_DNA"/>
</dbReference>
<evidence type="ECO:0000313" key="2">
    <source>
        <dbReference type="EMBL" id="CUS37096.1"/>
    </source>
</evidence>
<dbReference type="GO" id="GO:0016714">
    <property type="term" value="F:oxidoreductase activity, acting on paired donors, with incorporation or reduction of molecular oxygen, reduced pteridine as one donor, and incorporation of one atom of oxygen"/>
    <property type="evidence" value="ECO:0007669"/>
    <property type="project" value="InterPro"/>
</dbReference>
<name>A0A0S4LKQ0_9BACT</name>
<dbReference type="PROSITE" id="PS51410">
    <property type="entry name" value="BH4_AAA_HYDROXYL_2"/>
    <property type="match status" value="1"/>
</dbReference>
<proteinExistence type="predicted"/>